<gene>
    <name evidence="11" type="ORF">ROHU_004659</name>
</gene>
<evidence type="ECO:0000259" key="10">
    <source>
        <dbReference type="PROSITE" id="PS50263"/>
    </source>
</evidence>
<dbReference type="GO" id="GO:0047708">
    <property type="term" value="F:biotinidase activity"/>
    <property type="evidence" value="ECO:0007669"/>
    <property type="project" value="UniProtKB-EC"/>
</dbReference>
<comment type="function">
    <text evidence="5">Catalytic release of biotin from biocytin, the product of biotin-dependent carboxylases degradation.</text>
</comment>
<dbReference type="STRING" id="84645.A0A498NKC4"/>
<sequence>MALVLTQFVLCLSGLQLIFAADHPSYVAAVYEHRVLLNPNPEIPLNRSSALEHMNQNLRVFEEQTALAAQQGAQIIVFPEDGIHGFNFTRASIASYLETIPDPQKVTWSPCADPHRFPDTEVLHNLSCMAHKNRLFLVANMPSRQSCNRTVDPHCPADGKYQFNTNVVFSDQGVIVARYHKQNLYYEASFDTPPKCEYVTFTTPFAGRFGTFTCFDILFRDPAVTLVKEMGVRQIVFPSAWMNALPLLASVQFQRAFSYGAGITLLAANLKATKYRMTGSGIFTPWDSLTHHDTDGDSGKLLVRRVPVIVDDKHKLVPFSGYPSSKEPEKMHAWPVSSLNANYDGKHCREDSECAKEASSTTFNSIMMKDNFTLVALQGTEGNISVCSGSVCCHLLFRRSETKEFYALGVFDGLHKTYYLEICALGAQIIVFPEDGIHGFNFTRASIASYLETIPDPEKVTWSPCADPHRFPETEVLRSLSCMAHKNRLFLVANMPSRQSCNRTVDPHCPADGQYQFNTNVVFSDQGVIVARYHKQNLFFEASFDTPPKCEFVTFTTPFAGRFGTFTCFDILFRDPAVTLVKEMGVRQIVFPTAWMDQLPLLASVQFQRAFSYGAGITLLAANLKATKYRMTGSGIFTPWDSLAHHDTEGDSGKLLVRRVPVIVDDKHKLVPFSGYPSSKESEKMHANYDGKHCRKDSECAKETSSSPFNSIMMYDNFTLVALQGTEGNISVCSGSVCCHLLFRRSETKEFYALGVFDGLHVLEGTYYLEICALVRCTGEEQSSCGGESEHAQTLVDFRLTGTFTTPYIYPGILGNGMTVDIPDHSGWEGGNSFYMSRTGMSAGLVTAMLYGRNYEKDHA</sequence>
<reference evidence="11 12" key="1">
    <citation type="submission" date="2018-03" db="EMBL/GenBank/DDBJ databases">
        <title>Draft genome sequence of Rohu Carp (Labeo rohita).</title>
        <authorList>
            <person name="Das P."/>
            <person name="Kushwaha B."/>
            <person name="Joshi C.G."/>
            <person name="Kumar D."/>
            <person name="Nagpure N.S."/>
            <person name="Sahoo L."/>
            <person name="Das S.P."/>
            <person name="Bit A."/>
            <person name="Patnaik S."/>
            <person name="Meher P.K."/>
            <person name="Jayasankar P."/>
            <person name="Koringa P.G."/>
            <person name="Patel N.V."/>
            <person name="Hinsu A.T."/>
            <person name="Kumar R."/>
            <person name="Pandey M."/>
            <person name="Agarwal S."/>
            <person name="Srivastava S."/>
            <person name="Singh M."/>
            <person name="Iquebal M.A."/>
            <person name="Jaiswal S."/>
            <person name="Angadi U.B."/>
            <person name="Kumar N."/>
            <person name="Raza M."/>
            <person name="Shah T.M."/>
            <person name="Rai A."/>
            <person name="Jena J.K."/>
        </authorList>
    </citation>
    <scope>NUCLEOTIDE SEQUENCE [LARGE SCALE GENOMIC DNA]</scope>
    <source>
        <strain evidence="11">DASCIFA01</strain>
        <tissue evidence="11">Testis</tissue>
    </source>
</reference>
<feature type="signal peptide" evidence="9">
    <location>
        <begin position="1"/>
        <end position="20"/>
    </location>
</feature>
<dbReference type="FunFam" id="3.60.110.10:FF:000001">
    <property type="entry name" value="biotinidase isoform X1"/>
    <property type="match status" value="1"/>
</dbReference>
<dbReference type="Pfam" id="PF19018">
    <property type="entry name" value="Vanin_C"/>
    <property type="match status" value="1"/>
</dbReference>
<evidence type="ECO:0007829" key="13">
    <source>
        <dbReference type="PeptideAtlas" id="A0A498NKC4"/>
    </source>
</evidence>
<dbReference type="SUPFAM" id="SSF56317">
    <property type="entry name" value="Carbon-nitrogen hydrolase"/>
    <property type="match status" value="2"/>
</dbReference>
<evidence type="ECO:0000313" key="11">
    <source>
        <dbReference type="EMBL" id="RXN32382.1"/>
    </source>
</evidence>
<accession>A0A498NKC4</accession>
<dbReference type="Gene3D" id="3.60.110.10">
    <property type="entry name" value="Carbon-nitrogen hydrolase"/>
    <property type="match status" value="2"/>
</dbReference>
<dbReference type="InterPro" id="IPR036526">
    <property type="entry name" value="C-N_Hydrolase_sf"/>
</dbReference>
<evidence type="ECO:0000313" key="12">
    <source>
        <dbReference type="Proteomes" id="UP000290572"/>
    </source>
</evidence>
<dbReference type="InterPro" id="IPR012101">
    <property type="entry name" value="Biotinidase-like_euk"/>
</dbReference>
<keyword evidence="4" id="KW-0325">Glycoprotein</keyword>
<feature type="chain" id="PRO_5019776117" description="Biotinidase" evidence="9">
    <location>
        <begin position="21"/>
        <end position="860"/>
    </location>
</feature>
<dbReference type="PANTHER" id="PTHR10609">
    <property type="entry name" value="BIOTINIDASE-RELATED"/>
    <property type="match status" value="1"/>
</dbReference>
<keyword evidence="12" id="KW-1185">Reference proteome</keyword>
<comment type="similarity">
    <text evidence="1">Belongs to the carbon-nitrogen hydrolase superfamily. BTD/VNN family.</text>
</comment>
<dbReference type="InterPro" id="IPR040154">
    <property type="entry name" value="Biotinidase/VNN"/>
</dbReference>
<keyword evidence="3" id="KW-0378">Hydrolase</keyword>
<name>A0A498NKC4_LABRO</name>
<dbReference type="PROSITE" id="PS50263">
    <property type="entry name" value="CN_HYDROLASE"/>
    <property type="match status" value="2"/>
</dbReference>
<evidence type="ECO:0000256" key="8">
    <source>
        <dbReference type="ARBA" id="ARBA00043697"/>
    </source>
</evidence>
<feature type="domain" description="CN hydrolase" evidence="10">
    <location>
        <begin position="39"/>
        <end position="308"/>
    </location>
</feature>
<evidence type="ECO:0000256" key="9">
    <source>
        <dbReference type="SAM" id="SignalP"/>
    </source>
</evidence>
<keyword evidence="2 9" id="KW-0732">Signal</keyword>
<protein>
    <recommendedName>
        <fullName evidence="7">Biotinidase</fullName>
        <ecNumber evidence="6">3.5.1.12</ecNumber>
    </recommendedName>
</protein>
<dbReference type="CDD" id="cd07567">
    <property type="entry name" value="biotinidase_like"/>
    <property type="match status" value="2"/>
</dbReference>
<keyword evidence="13" id="KW-1267">Proteomics identification</keyword>
<dbReference type="InterPro" id="IPR003010">
    <property type="entry name" value="C-N_Hydrolase"/>
</dbReference>
<evidence type="ECO:0000256" key="2">
    <source>
        <dbReference type="ARBA" id="ARBA00022729"/>
    </source>
</evidence>
<dbReference type="InterPro" id="IPR043957">
    <property type="entry name" value="Vanin_C"/>
</dbReference>
<evidence type="ECO:0000256" key="3">
    <source>
        <dbReference type="ARBA" id="ARBA00022801"/>
    </source>
</evidence>
<comment type="caution">
    <text evidence="11">The sequence shown here is derived from an EMBL/GenBank/DDBJ whole genome shotgun (WGS) entry which is preliminary data.</text>
</comment>
<feature type="domain" description="CN hydrolase" evidence="10">
    <location>
        <begin position="387"/>
        <end position="662"/>
    </location>
</feature>
<dbReference type="Pfam" id="PF00795">
    <property type="entry name" value="CN_hydrolase"/>
    <property type="match status" value="2"/>
</dbReference>
<evidence type="ECO:0000256" key="1">
    <source>
        <dbReference type="ARBA" id="ARBA00008225"/>
    </source>
</evidence>
<dbReference type="AlphaFoldDB" id="A0A498NKC4"/>
<comment type="catalytic activity">
    <reaction evidence="8">
        <text>biocytin + H2O = biotin + L-lysine</text>
        <dbReference type="Rhea" id="RHEA:77171"/>
        <dbReference type="ChEBI" id="CHEBI:15377"/>
        <dbReference type="ChEBI" id="CHEBI:32551"/>
        <dbReference type="ChEBI" id="CHEBI:57586"/>
        <dbReference type="ChEBI" id="CHEBI:195545"/>
        <dbReference type="EC" id="3.5.1.12"/>
    </reaction>
</comment>
<dbReference type="PANTHER" id="PTHR10609:SF14">
    <property type="entry name" value="BIOTINIDASE"/>
    <property type="match status" value="1"/>
</dbReference>
<dbReference type="EMBL" id="QBIY01011380">
    <property type="protein sequence ID" value="RXN32382.1"/>
    <property type="molecule type" value="Genomic_DNA"/>
</dbReference>
<evidence type="ECO:0000256" key="7">
    <source>
        <dbReference type="ARBA" id="ARBA00039680"/>
    </source>
</evidence>
<proteinExistence type="evidence at protein level"/>
<organism evidence="11 12">
    <name type="scientific">Labeo rohita</name>
    <name type="common">Indian major carp</name>
    <name type="synonym">Cyprinus rohita</name>
    <dbReference type="NCBI Taxonomy" id="84645"/>
    <lineage>
        <taxon>Eukaryota</taxon>
        <taxon>Metazoa</taxon>
        <taxon>Chordata</taxon>
        <taxon>Craniata</taxon>
        <taxon>Vertebrata</taxon>
        <taxon>Euteleostomi</taxon>
        <taxon>Actinopterygii</taxon>
        <taxon>Neopterygii</taxon>
        <taxon>Teleostei</taxon>
        <taxon>Ostariophysi</taxon>
        <taxon>Cypriniformes</taxon>
        <taxon>Cyprinidae</taxon>
        <taxon>Labeoninae</taxon>
        <taxon>Labeonini</taxon>
        <taxon>Labeo</taxon>
    </lineage>
</organism>
<evidence type="ECO:0000256" key="6">
    <source>
        <dbReference type="ARBA" id="ARBA00039012"/>
    </source>
</evidence>
<evidence type="ECO:0000256" key="4">
    <source>
        <dbReference type="ARBA" id="ARBA00023180"/>
    </source>
</evidence>
<evidence type="ECO:0000256" key="5">
    <source>
        <dbReference type="ARBA" id="ARBA00037073"/>
    </source>
</evidence>
<dbReference type="EC" id="3.5.1.12" evidence="6"/>
<dbReference type="Proteomes" id="UP000290572">
    <property type="component" value="Unassembled WGS sequence"/>
</dbReference>